<comment type="caution">
    <text evidence="2">The sequence shown here is derived from an EMBL/GenBank/DDBJ whole genome shotgun (WGS) entry which is preliminary data.</text>
</comment>
<dbReference type="EMBL" id="JAPMOS010000014">
    <property type="protein sequence ID" value="KAJ4460148.1"/>
    <property type="molecule type" value="Genomic_DNA"/>
</dbReference>
<gene>
    <name evidence="2" type="ORF">PAPYR_3532</name>
</gene>
<proteinExistence type="predicted"/>
<reference evidence="2" key="1">
    <citation type="journal article" date="2022" name="bioRxiv">
        <title>Genomics of Preaxostyla Flagellates Illuminates Evolutionary Transitions and the Path Towards Mitochondrial Loss.</title>
        <authorList>
            <person name="Novak L.V.F."/>
            <person name="Treitli S.C."/>
            <person name="Pyrih J."/>
            <person name="Halakuc P."/>
            <person name="Pipaliya S.V."/>
            <person name="Vacek V."/>
            <person name="Brzon O."/>
            <person name="Soukal P."/>
            <person name="Eme L."/>
            <person name="Dacks J.B."/>
            <person name="Karnkowska A."/>
            <person name="Elias M."/>
            <person name="Hampl V."/>
        </authorList>
    </citation>
    <scope>NUCLEOTIDE SEQUENCE</scope>
    <source>
        <strain evidence="2">RCP-MX</strain>
    </source>
</reference>
<keyword evidence="3" id="KW-1185">Reference proteome</keyword>
<accession>A0ABQ8UMX4</accession>
<evidence type="ECO:0000313" key="2">
    <source>
        <dbReference type="EMBL" id="KAJ4460148.1"/>
    </source>
</evidence>
<protein>
    <submittedName>
        <fullName evidence="2">Uncharacterized protein</fullName>
    </submittedName>
</protein>
<organism evidence="2 3">
    <name type="scientific">Paratrimastix pyriformis</name>
    <dbReference type="NCBI Taxonomy" id="342808"/>
    <lineage>
        <taxon>Eukaryota</taxon>
        <taxon>Metamonada</taxon>
        <taxon>Preaxostyla</taxon>
        <taxon>Paratrimastigidae</taxon>
        <taxon>Paratrimastix</taxon>
    </lineage>
</organism>
<sequence length="280" mass="30885">MPSKNFYSHVDGLWRGHRRRFLPGPPIPSLMPCSMKRRFCTIASERELRYAFNLAFQSNHLLRVRVTRRPVASGAAPMAVEDDKLPETPVHPHVTCDACQRPITGIRQVPLVPGLRSLPDVRTQARRSQPASPLRQDSDPALLASGLPASTFPPAARPLNFAPNRCSPRLSRDGWTACTSSVSWPGLLRSGPSGELRPARPDFGRAGVLHYHHGQLDFCRPEGHHDHEHRCPAPAAPAPEAPKGLNMEALAPYPFLSRALVFLRFMQPEACETIAPSCSS</sequence>
<evidence type="ECO:0000313" key="3">
    <source>
        <dbReference type="Proteomes" id="UP001141327"/>
    </source>
</evidence>
<feature type="region of interest" description="Disordered" evidence="1">
    <location>
        <begin position="117"/>
        <end position="158"/>
    </location>
</feature>
<name>A0ABQ8UMX4_9EUKA</name>
<dbReference type="Proteomes" id="UP001141327">
    <property type="component" value="Unassembled WGS sequence"/>
</dbReference>
<evidence type="ECO:0000256" key="1">
    <source>
        <dbReference type="SAM" id="MobiDB-lite"/>
    </source>
</evidence>